<keyword evidence="1" id="KW-0413">Isomerase</keyword>
<evidence type="ECO:0000256" key="1">
    <source>
        <dbReference type="ARBA" id="ARBA00023235"/>
    </source>
</evidence>
<protein>
    <recommendedName>
        <fullName evidence="3">4-oxalocrotonate tautomerase-like domain-containing protein</fullName>
    </recommendedName>
</protein>
<gene>
    <name evidence="4" type="ORF">CKJ54_03515</name>
</gene>
<evidence type="ECO:0000259" key="3">
    <source>
        <dbReference type="Pfam" id="PF01361"/>
    </source>
</evidence>
<feature type="region of interest" description="Disordered" evidence="2">
    <location>
        <begin position="1"/>
        <end position="30"/>
    </location>
</feature>
<accession>A0AAC9VSL8</accession>
<evidence type="ECO:0000313" key="4">
    <source>
        <dbReference type="EMBL" id="ASW89068.1"/>
    </source>
</evidence>
<dbReference type="SUPFAM" id="SSF55331">
    <property type="entry name" value="Tautomerase/MIF"/>
    <property type="match status" value="1"/>
</dbReference>
<dbReference type="Proteomes" id="UP000216246">
    <property type="component" value="Chromosome"/>
</dbReference>
<dbReference type="InterPro" id="IPR014347">
    <property type="entry name" value="Tautomerase/MIF_sf"/>
</dbReference>
<dbReference type="KEGG" id="mmal:CKJ54_03515"/>
<feature type="domain" description="4-oxalocrotonate tautomerase-like" evidence="3">
    <location>
        <begin position="105"/>
        <end position="162"/>
    </location>
</feature>
<name>A0AAC9VSL8_9MYCO</name>
<sequence>MSSSSCRPWPAVAASLDAGPSIPQEVTRRCGNADDRRDVRAWLGGSGRAESTGRRVGHRVAADRTRPGHTVLRDNTWVYLHALDPEALAVDGRGPGAPRFRVDLTVFDGALSRDRKEQLAADVHTAICAAAGIEPQGPMAFHVWTFIHEIPEGNWAGGGNVIYYQQVKGLVAED</sequence>
<feature type="region of interest" description="Disordered" evidence="2">
    <location>
        <begin position="41"/>
        <end position="60"/>
    </location>
</feature>
<evidence type="ECO:0000313" key="5">
    <source>
        <dbReference type="Proteomes" id="UP000216246"/>
    </source>
</evidence>
<dbReference type="Gene3D" id="3.30.429.10">
    <property type="entry name" value="Macrophage Migration Inhibitory Factor"/>
    <property type="match status" value="1"/>
</dbReference>
<reference evidence="4 5" key="1">
    <citation type="submission" date="2017-08" db="EMBL/GenBank/DDBJ databases">
        <title>Phylogentic analysis of Mycobacterium avium complex whole genomes.</title>
        <authorList>
            <person name="Caverly L.J."/>
            <person name="Spilker T."/>
            <person name="LiPuma J."/>
        </authorList>
    </citation>
    <scope>NUCLEOTIDE SEQUENCE [LARGE SCALE GENOMIC DNA]</scope>
    <source>
        <strain evidence="4 5">FLAC0026</strain>
    </source>
</reference>
<dbReference type="AlphaFoldDB" id="A0AAC9VSL8"/>
<evidence type="ECO:0000256" key="2">
    <source>
        <dbReference type="SAM" id="MobiDB-lite"/>
    </source>
</evidence>
<proteinExistence type="predicted"/>
<dbReference type="Pfam" id="PF01361">
    <property type="entry name" value="Tautomerase"/>
    <property type="match status" value="1"/>
</dbReference>
<dbReference type="GO" id="GO:0016853">
    <property type="term" value="F:isomerase activity"/>
    <property type="evidence" value="ECO:0007669"/>
    <property type="project" value="UniProtKB-KW"/>
</dbReference>
<dbReference type="EMBL" id="CP023147">
    <property type="protein sequence ID" value="ASW89068.1"/>
    <property type="molecule type" value="Genomic_DNA"/>
</dbReference>
<organism evidence="4 5">
    <name type="scientific">Mycobacterium marseillense</name>
    <dbReference type="NCBI Taxonomy" id="701042"/>
    <lineage>
        <taxon>Bacteria</taxon>
        <taxon>Bacillati</taxon>
        <taxon>Actinomycetota</taxon>
        <taxon>Actinomycetes</taxon>
        <taxon>Mycobacteriales</taxon>
        <taxon>Mycobacteriaceae</taxon>
        <taxon>Mycobacterium</taxon>
        <taxon>Mycobacterium avium complex (MAC)</taxon>
    </lineage>
</organism>
<dbReference type="InterPro" id="IPR004370">
    <property type="entry name" value="4-OT-like_dom"/>
</dbReference>